<dbReference type="EMBL" id="BMAV01014932">
    <property type="protein sequence ID" value="GFY63770.1"/>
    <property type="molecule type" value="Genomic_DNA"/>
</dbReference>
<gene>
    <name evidence="1" type="ORF">TNIN_147661</name>
</gene>
<reference evidence="1" key="1">
    <citation type="submission" date="2020-08" db="EMBL/GenBank/DDBJ databases">
        <title>Multicomponent nature underlies the extraordinary mechanical properties of spider dragline silk.</title>
        <authorList>
            <person name="Kono N."/>
            <person name="Nakamura H."/>
            <person name="Mori M."/>
            <person name="Yoshida Y."/>
            <person name="Ohtoshi R."/>
            <person name="Malay A.D."/>
            <person name="Moran D.A.P."/>
            <person name="Tomita M."/>
            <person name="Numata K."/>
            <person name="Arakawa K."/>
        </authorList>
    </citation>
    <scope>NUCLEOTIDE SEQUENCE</scope>
</reference>
<evidence type="ECO:0000313" key="2">
    <source>
        <dbReference type="Proteomes" id="UP000886998"/>
    </source>
</evidence>
<name>A0A8X7CF46_9ARAC</name>
<proteinExistence type="predicted"/>
<sequence length="77" mass="8494">MIDSIFRTLRESLFSLRKPTQEDTACLKVSKTCEGLEYESASTKTSMTLVSYIQTSVKTALSVPGRGKAPVINSFFP</sequence>
<comment type="caution">
    <text evidence="1">The sequence shown here is derived from an EMBL/GenBank/DDBJ whole genome shotgun (WGS) entry which is preliminary data.</text>
</comment>
<dbReference type="AlphaFoldDB" id="A0A8X7CF46"/>
<keyword evidence="2" id="KW-1185">Reference proteome</keyword>
<accession>A0A8X7CF46</accession>
<protein>
    <submittedName>
        <fullName evidence="1">Uncharacterized protein</fullName>
    </submittedName>
</protein>
<evidence type="ECO:0000313" key="1">
    <source>
        <dbReference type="EMBL" id="GFY63770.1"/>
    </source>
</evidence>
<organism evidence="1 2">
    <name type="scientific">Trichonephila inaurata madagascariensis</name>
    <dbReference type="NCBI Taxonomy" id="2747483"/>
    <lineage>
        <taxon>Eukaryota</taxon>
        <taxon>Metazoa</taxon>
        <taxon>Ecdysozoa</taxon>
        <taxon>Arthropoda</taxon>
        <taxon>Chelicerata</taxon>
        <taxon>Arachnida</taxon>
        <taxon>Araneae</taxon>
        <taxon>Araneomorphae</taxon>
        <taxon>Entelegynae</taxon>
        <taxon>Araneoidea</taxon>
        <taxon>Nephilidae</taxon>
        <taxon>Trichonephila</taxon>
        <taxon>Trichonephila inaurata</taxon>
    </lineage>
</organism>
<dbReference type="Proteomes" id="UP000886998">
    <property type="component" value="Unassembled WGS sequence"/>
</dbReference>